<dbReference type="FunFam" id="3.40.50.300:FF:000045">
    <property type="entry name" value="dynamin-1 isoform X2"/>
    <property type="match status" value="1"/>
</dbReference>
<dbReference type="GO" id="GO:0008017">
    <property type="term" value="F:microtubule binding"/>
    <property type="evidence" value="ECO:0007669"/>
    <property type="project" value="TreeGrafter"/>
</dbReference>
<evidence type="ECO:0000256" key="9">
    <source>
        <dbReference type="ARBA" id="ARBA00023175"/>
    </source>
</evidence>
<organism evidence="15 16">
    <name type="scientific">Paramuricea clavata</name>
    <name type="common">Red gorgonian</name>
    <name type="synonym">Violescent sea-whip</name>
    <dbReference type="NCBI Taxonomy" id="317549"/>
    <lineage>
        <taxon>Eukaryota</taxon>
        <taxon>Metazoa</taxon>
        <taxon>Cnidaria</taxon>
        <taxon>Anthozoa</taxon>
        <taxon>Octocorallia</taxon>
        <taxon>Malacalcyonacea</taxon>
        <taxon>Plexauridae</taxon>
        <taxon>Paramuricea</taxon>
    </lineage>
</organism>
<dbReference type="PROSITE" id="PS51388">
    <property type="entry name" value="GED"/>
    <property type="match status" value="1"/>
</dbReference>
<dbReference type="SUPFAM" id="SSF52540">
    <property type="entry name" value="P-loop containing nucleoside triphosphate hydrolases"/>
    <property type="match status" value="1"/>
</dbReference>
<evidence type="ECO:0000313" key="16">
    <source>
        <dbReference type="Proteomes" id="UP001152795"/>
    </source>
</evidence>
<dbReference type="InterPro" id="IPR027417">
    <property type="entry name" value="P-loop_NTPase"/>
</dbReference>
<evidence type="ECO:0000256" key="14">
    <source>
        <dbReference type="SAM" id="MobiDB-lite"/>
    </source>
</evidence>
<dbReference type="Pfam" id="PF02212">
    <property type="entry name" value="GED"/>
    <property type="match status" value="1"/>
</dbReference>
<evidence type="ECO:0000256" key="11">
    <source>
        <dbReference type="ARBA" id="ARBA00048040"/>
    </source>
</evidence>
<feature type="region of interest" description="Disordered" evidence="14">
    <location>
        <begin position="835"/>
        <end position="887"/>
    </location>
</feature>
<dbReference type="CDD" id="cd01256">
    <property type="entry name" value="PH_dynamin"/>
    <property type="match status" value="1"/>
</dbReference>
<comment type="caution">
    <text evidence="15">The sequence shown here is derived from an EMBL/GenBank/DDBJ whole genome shotgun (WGS) entry which is preliminary data.</text>
</comment>
<evidence type="ECO:0000256" key="1">
    <source>
        <dbReference type="ARBA" id="ARBA00004245"/>
    </source>
</evidence>
<keyword evidence="10" id="KW-0206">Cytoskeleton</keyword>
<keyword evidence="4" id="KW-0254">Endocytosis</keyword>
<sequence>MAGNKGMEDLIPIMNKLMDAFSQVGQTATIDLPQIAVVGSQSAGKSSVLENFVGRDFLPRGSGIVTRRPLILQLIPDKTEYGEFLHSKGKIFSDFNEINREIVKETDRLTGSNKGISNIPINLRVHSPHVLNLTLIDLPGMTKIAVGDQPQDIEHQIRDMLLQFITKPNCLILAVTPANTDLANSDALKIAREVDPQGVRTIGVITKLDLMDPGTDARDILENKTFPLRRGYVGVVNRSQRDIEGKKDIRAAMAAERKFFLSHGSYRHIADKMGTPFLQKVLNQQLTNHIKDSLPALRSSLQDQLISLEKDVQEYKNYHPDDPSMKTKALMQMIQQFHSDFEKAIEGTGDQIDTIQLSGGARINRVFHERFPYELVKMEFDERELRREISFAIKNIHGVRVGLFTPDMAFEAIVKKQIDKLKTPATKCIDLVMNEITNVIRKCTEKMAKYPRLRDEVEQVVSNHVKRGEVRAKEHVTLLIDIELSYINTNHQDFIGYAAASSNASAQSGERKRKGIGNQVIRKGWLQITNTGFMKSVVAKEYWFVLTAESLSWYKDEEEKEQKYQLRLEGCKLRDLEAGWLARKSAFALFNPDQKNLFKDHKQLEMAGETQDIVDEWKASFLRAGVYPQREQNENEKGSELGSLDPQMERQVETIRNLVDSYLKIVSKTIRDLVPKACMFMIVQNTKDFIGSEILAHIYSSGDTKSMMEESEEEVQRREEMLKLYHSTKEALDIIGDINMHTISTPLPPPVEKDDDQLSNYRPPAPSSRSAPPSSSNAPSRPSGSPTPSRHPPPRSRPSTRPEPPAQRPNIPDRNEINQQVQNAQNAYAAYNTASSFGLTPPIPSRPDSSSIPSIPKRPVLGRPAPPPPGKSTPSIPNRPDIPSRPF</sequence>
<evidence type="ECO:0000313" key="15">
    <source>
        <dbReference type="EMBL" id="CAB3991050.1"/>
    </source>
</evidence>
<dbReference type="FunFam" id="1.20.120.1240:FF:000008">
    <property type="entry name" value="dynamin-3 isoform X1"/>
    <property type="match status" value="1"/>
</dbReference>
<dbReference type="GO" id="GO:0005737">
    <property type="term" value="C:cytoplasm"/>
    <property type="evidence" value="ECO:0007669"/>
    <property type="project" value="TreeGrafter"/>
</dbReference>
<dbReference type="PRINTS" id="PR00195">
    <property type="entry name" value="DYNAMIN"/>
</dbReference>
<evidence type="ECO:0000256" key="8">
    <source>
        <dbReference type="ARBA" id="ARBA00023134"/>
    </source>
</evidence>
<feature type="compositionally biased region" description="Low complexity" evidence="14">
    <location>
        <begin position="846"/>
        <end position="863"/>
    </location>
</feature>
<name>A0A6S7H3A6_PARCT</name>
<dbReference type="SMART" id="SM00233">
    <property type="entry name" value="PH"/>
    <property type="match status" value="1"/>
</dbReference>
<dbReference type="GO" id="GO:0005819">
    <property type="term" value="C:spindle"/>
    <property type="evidence" value="ECO:0007669"/>
    <property type="project" value="UniProtKB-ARBA"/>
</dbReference>
<keyword evidence="8 13" id="KW-0342">GTP-binding</keyword>
<dbReference type="SMART" id="SM00053">
    <property type="entry name" value="DYNc"/>
    <property type="match status" value="1"/>
</dbReference>
<dbReference type="InterPro" id="IPR003130">
    <property type="entry name" value="GED"/>
</dbReference>
<dbReference type="InterPro" id="IPR020850">
    <property type="entry name" value="GED_dom"/>
</dbReference>
<evidence type="ECO:0000256" key="5">
    <source>
        <dbReference type="ARBA" id="ARBA00022701"/>
    </source>
</evidence>
<keyword evidence="16" id="KW-1185">Reference proteome</keyword>
<keyword evidence="3" id="KW-0963">Cytoplasm</keyword>
<evidence type="ECO:0000256" key="10">
    <source>
        <dbReference type="ARBA" id="ARBA00023212"/>
    </source>
</evidence>
<dbReference type="PANTHER" id="PTHR11566">
    <property type="entry name" value="DYNAMIN"/>
    <property type="match status" value="1"/>
</dbReference>
<keyword evidence="6 13" id="KW-0547">Nucleotide-binding</keyword>
<dbReference type="Pfam" id="PF00350">
    <property type="entry name" value="Dynamin_N"/>
    <property type="match status" value="1"/>
</dbReference>
<dbReference type="GO" id="GO:0098793">
    <property type="term" value="C:presynapse"/>
    <property type="evidence" value="ECO:0007669"/>
    <property type="project" value="GOC"/>
</dbReference>
<gene>
    <name evidence="15" type="ORF">PACLA_8A000580</name>
</gene>
<accession>A0A6S7H3A6</accession>
<keyword evidence="5" id="KW-0493">Microtubule</keyword>
<dbReference type="Gene3D" id="2.30.29.30">
    <property type="entry name" value="Pleckstrin-homology domain (PH domain)/Phosphotyrosine-binding domain (PTB)"/>
    <property type="match status" value="1"/>
</dbReference>
<feature type="region of interest" description="Disordered" evidence="14">
    <location>
        <begin position="743"/>
        <end position="813"/>
    </location>
</feature>
<dbReference type="InterPro" id="IPR000375">
    <property type="entry name" value="Dynamin_stalk"/>
</dbReference>
<comment type="subcellular location">
    <subcellularLocation>
        <location evidence="1">Cytoplasm</location>
        <location evidence="1">Cytoskeleton</location>
    </subcellularLocation>
</comment>
<dbReference type="InterPro" id="IPR011993">
    <property type="entry name" value="PH-like_dom_sf"/>
</dbReference>
<dbReference type="Pfam" id="PF00169">
    <property type="entry name" value="PH"/>
    <property type="match status" value="1"/>
</dbReference>
<dbReference type="GO" id="GO:0016185">
    <property type="term" value="P:synaptic vesicle budding from presynaptic endocytic zone membrane"/>
    <property type="evidence" value="ECO:0007669"/>
    <property type="project" value="TreeGrafter"/>
</dbReference>
<dbReference type="InterPro" id="IPR030381">
    <property type="entry name" value="G_DYNAMIN_dom"/>
</dbReference>
<dbReference type="GO" id="GO:0005874">
    <property type="term" value="C:microtubule"/>
    <property type="evidence" value="ECO:0007669"/>
    <property type="project" value="UniProtKB-KW"/>
</dbReference>
<protein>
    <recommendedName>
        <fullName evidence="12">Dynamin</fullName>
        <ecNumber evidence="2">3.6.5.5</ecNumber>
    </recommendedName>
</protein>
<dbReference type="InterPro" id="IPR019762">
    <property type="entry name" value="Dynamin_GTPase_CS"/>
</dbReference>
<dbReference type="PROSITE" id="PS50003">
    <property type="entry name" value="PH_DOMAIN"/>
    <property type="match status" value="1"/>
</dbReference>
<dbReference type="CDD" id="cd08771">
    <property type="entry name" value="DLP_1"/>
    <property type="match status" value="1"/>
</dbReference>
<dbReference type="GO" id="GO:0031623">
    <property type="term" value="P:receptor internalization"/>
    <property type="evidence" value="ECO:0007669"/>
    <property type="project" value="TreeGrafter"/>
</dbReference>
<evidence type="ECO:0000256" key="13">
    <source>
        <dbReference type="RuleBase" id="RU003932"/>
    </source>
</evidence>
<comment type="catalytic activity">
    <reaction evidence="11">
        <text>GTP + H2O = GDP + phosphate + H(+)</text>
        <dbReference type="Rhea" id="RHEA:19669"/>
        <dbReference type="ChEBI" id="CHEBI:15377"/>
        <dbReference type="ChEBI" id="CHEBI:15378"/>
        <dbReference type="ChEBI" id="CHEBI:37565"/>
        <dbReference type="ChEBI" id="CHEBI:43474"/>
        <dbReference type="ChEBI" id="CHEBI:58189"/>
        <dbReference type="EC" id="3.6.5.5"/>
    </reaction>
</comment>
<evidence type="ECO:0000256" key="3">
    <source>
        <dbReference type="ARBA" id="ARBA00022490"/>
    </source>
</evidence>
<dbReference type="InterPro" id="IPR001401">
    <property type="entry name" value="Dynamin_GTPase"/>
</dbReference>
<dbReference type="PANTHER" id="PTHR11566:SF212">
    <property type="entry name" value="DYNAMIN"/>
    <property type="match status" value="1"/>
</dbReference>
<keyword evidence="9" id="KW-0505">Motor protein</keyword>
<evidence type="ECO:0000256" key="2">
    <source>
        <dbReference type="ARBA" id="ARBA00011980"/>
    </source>
</evidence>
<feature type="compositionally biased region" description="Low complexity" evidence="14">
    <location>
        <begin position="767"/>
        <end position="788"/>
    </location>
</feature>
<proteinExistence type="inferred from homology"/>
<evidence type="ECO:0000256" key="7">
    <source>
        <dbReference type="ARBA" id="ARBA00022801"/>
    </source>
</evidence>
<dbReference type="InterPro" id="IPR045063">
    <property type="entry name" value="Dynamin_N"/>
</dbReference>
<dbReference type="EMBL" id="CACRXK020001780">
    <property type="protein sequence ID" value="CAB3991050.1"/>
    <property type="molecule type" value="Genomic_DNA"/>
</dbReference>
<dbReference type="Pfam" id="PF01031">
    <property type="entry name" value="Dynamin_M"/>
    <property type="match status" value="1"/>
</dbReference>
<dbReference type="AlphaFoldDB" id="A0A6S7H3A6"/>
<dbReference type="OrthoDB" id="5061070at2759"/>
<dbReference type="GO" id="GO:0005525">
    <property type="term" value="F:GTP binding"/>
    <property type="evidence" value="ECO:0007669"/>
    <property type="project" value="UniProtKB-KW"/>
</dbReference>
<evidence type="ECO:0000256" key="6">
    <source>
        <dbReference type="ARBA" id="ARBA00022741"/>
    </source>
</evidence>
<dbReference type="PROSITE" id="PS00410">
    <property type="entry name" value="G_DYNAMIN_1"/>
    <property type="match status" value="1"/>
</dbReference>
<dbReference type="GO" id="GO:0003924">
    <property type="term" value="F:GTPase activity"/>
    <property type="evidence" value="ECO:0007669"/>
    <property type="project" value="InterPro"/>
</dbReference>
<dbReference type="Gene3D" id="3.40.50.300">
    <property type="entry name" value="P-loop containing nucleotide triphosphate hydrolases"/>
    <property type="match status" value="1"/>
</dbReference>
<dbReference type="PROSITE" id="PS51718">
    <property type="entry name" value="G_DYNAMIN_2"/>
    <property type="match status" value="1"/>
</dbReference>
<dbReference type="GO" id="GO:0005886">
    <property type="term" value="C:plasma membrane"/>
    <property type="evidence" value="ECO:0007669"/>
    <property type="project" value="TreeGrafter"/>
</dbReference>
<reference evidence="15" key="1">
    <citation type="submission" date="2020-04" db="EMBL/GenBank/DDBJ databases">
        <authorList>
            <person name="Alioto T."/>
            <person name="Alioto T."/>
            <person name="Gomez Garrido J."/>
        </authorList>
    </citation>
    <scope>NUCLEOTIDE SEQUENCE</scope>
    <source>
        <strain evidence="15">A484AB</strain>
    </source>
</reference>
<dbReference type="SUPFAM" id="SSF50729">
    <property type="entry name" value="PH domain-like"/>
    <property type="match status" value="1"/>
</dbReference>
<comment type="similarity">
    <text evidence="13">Belongs to the TRAFAC class dynamin-like GTPase superfamily. Dynamin/Fzo/YdjA family.</text>
</comment>
<dbReference type="Proteomes" id="UP001152795">
    <property type="component" value="Unassembled WGS sequence"/>
</dbReference>
<evidence type="ECO:0000256" key="12">
    <source>
        <dbReference type="ARBA" id="ARBA00067339"/>
    </source>
</evidence>
<dbReference type="SMART" id="SM00302">
    <property type="entry name" value="GED"/>
    <property type="match status" value="1"/>
</dbReference>
<dbReference type="InterPro" id="IPR022812">
    <property type="entry name" value="Dynamin"/>
</dbReference>
<evidence type="ECO:0000256" key="4">
    <source>
        <dbReference type="ARBA" id="ARBA00022583"/>
    </source>
</evidence>
<dbReference type="EC" id="3.6.5.5" evidence="2"/>
<dbReference type="Gene3D" id="1.20.120.1240">
    <property type="entry name" value="Dynamin, middle domain"/>
    <property type="match status" value="1"/>
</dbReference>
<dbReference type="InterPro" id="IPR001849">
    <property type="entry name" value="PH_domain"/>
</dbReference>
<keyword evidence="7" id="KW-0378">Hydrolase</keyword>